<dbReference type="GO" id="GO:0030141">
    <property type="term" value="C:secretory granule"/>
    <property type="evidence" value="ECO:0007669"/>
    <property type="project" value="TreeGrafter"/>
</dbReference>
<dbReference type="GO" id="GO:0004252">
    <property type="term" value="F:serine-type endopeptidase activity"/>
    <property type="evidence" value="ECO:0007669"/>
    <property type="project" value="InterPro"/>
</dbReference>
<dbReference type="InterPro" id="IPR001254">
    <property type="entry name" value="Trypsin_dom"/>
</dbReference>
<evidence type="ECO:0000256" key="1">
    <source>
        <dbReference type="ARBA" id="ARBA00023157"/>
    </source>
</evidence>
<evidence type="ECO:0000313" key="5">
    <source>
        <dbReference type="Proteomes" id="UP000242638"/>
    </source>
</evidence>
<dbReference type="Pfam" id="PF00089">
    <property type="entry name" value="Trypsin"/>
    <property type="match status" value="1"/>
</dbReference>
<evidence type="ECO:0000313" key="4">
    <source>
        <dbReference type="Ensembl" id="ENSPREP00000015596.1"/>
    </source>
</evidence>
<dbReference type="AlphaFoldDB" id="A0A3P9P196"/>
<dbReference type="Ensembl" id="ENSPRET00000015760.1">
    <property type="protein sequence ID" value="ENSPREP00000015596.1"/>
    <property type="gene ID" value="ENSPREG00000010523.1"/>
</dbReference>
<accession>A0A3P9P196</accession>
<reference evidence="4" key="3">
    <citation type="submission" date="2025-09" db="UniProtKB">
        <authorList>
            <consortium name="Ensembl"/>
        </authorList>
    </citation>
    <scope>IDENTIFICATION</scope>
    <source>
        <strain evidence="4">Guanapo</strain>
    </source>
</reference>
<dbReference type="PANTHER" id="PTHR24271">
    <property type="entry name" value="KALLIKREIN-RELATED"/>
    <property type="match status" value="1"/>
</dbReference>
<dbReference type="GeneTree" id="ENSGT00390000009571"/>
<evidence type="ECO:0000256" key="2">
    <source>
        <dbReference type="SAM" id="SignalP"/>
    </source>
</evidence>
<dbReference type="SMART" id="SM00020">
    <property type="entry name" value="Tryp_SPc"/>
    <property type="match status" value="1"/>
</dbReference>
<dbReference type="OMA" id="HYFRISA"/>
<feature type="signal peptide" evidence="2">
    <location>
        <begin position="1"/>
        <end position="18"/>
    </location>
</feature>
<dbReference type="STRING" id="8081.ENSPREP00000015596"/>
<dbReference type="PANTHER" id="PTHR24271:SF47">
    <property type="entry name" value="KALLIKREIN-1"/>
    <property type="match status" value="1"/>
</dbReference>
<dbReference type="InterPro" id="IPR043504">
    <property type="entry name" value="Peptidase_S1_PA_chymotrypsin"/>
</dbReference>
<keyword evidence="1" id="KW-1015">Disulfide bond</keyword>
<dbReference type="Proteomes" id="UP000242638">
    <property type="component" value="Unassembled WGS sequence"/>
</dbReference>
<proteinExistence type="predicted"/>
<protein>
    <recommendedName>
        <fullName evidence="3">Peptidase S1 domain-containing protein</fullName>
    </recommendedName>
</protein>
<dbReference type="Gene3D" id="2.40.10.10">
    <property type="entry name" value="Trypsin-like serine proteases"/>
    <property type="match status" value="2"/>
</dbReference>
<evidence type="ECO:0000259" key="3">
    <source>
        <dbReference type="SMART" id="SM00020"/>
    </source>
</evidence>
<dbReference type="InterPro" id="IPR009003">
    <property type="entry name" value="Peptidase_S1_PA"/>
</dbReference>
<reference evidence="5" key="1">
    <citation type="submission" date="2013-11" db="EMBL/GenBank/DDBJ databases">
        <title>The genomic landscape of the Guanapo guppy.</title>
        <authorList>
            <person name="Kuenstner A."/>
            <person name="Dreyer C."/>
        </authorList>
    </citation>
    <scope>NUCLEOTIDE SEQUENCE</scope>
    <source>
        <strain evidence="5">Guanapo</strain>
    </source>
</reference>
<organism evidence="4 5">
    <name type="scientific">Poecilia reticulata</name>
    <name type="common">Guppy</name>
    <name type="synonym">Acanthophacelus reticulatus</name>
    <dbReference type="NCBI Taxonomy" id="8081"/>
    <lineage>
        <taxon>Eukaryota</taxon>
        <taxon>Metazoa</taxon>
        <taxon>Chordata</taxon>
        <taxon>Craniata</taxon>
        <taxon>Vertebrata</taxon>
        <taxon>Euteleostomi</taxon>
        <taxon>Actinopterygii</taxon>
        <taxon>Neopterygii</taxon>
        <taxon>Teleostei</taxon>
        <taxon>Neoteleostei</taxon>
        <taxon>Acanthomorphata</taxon>
        <taxon>Ovalentaria</taxon>
        <taxon>Atherinomorphae</taxon>
        <taxon>Cyprinodontiformes</taxon>
        <taxon>Poeciliidae</taxon>
        <taxon>Poeciliinae</taxon>
        <taxon>Poecilia</taxon>
    </lineage>
</organism>
<sequence length="212" mass="23876">MALLKVLLLLLGLGVSLNSGVSLQKRIIGGQNCDDRDHLYYVRLDSNNGTHRIRCGGSLIHRQWILTTTVLTIYALFGKQHDIMMLKLETPVSGVPLAQLPDCRRLRISAIPANLQCVNMDVVKVSLFEPKHGHYFRISAPNKDICYVSLFLQYRSTMIRRLFCFTGDDGGAAMYDGMIYGVISIVREDVCRSPVAIMDVCEYLGWIKHKLS</sequence>
<dbReference type="SUPFAM" id="SSF50494">
    <property type="entry name" value="Trypsin-like serine proteases"/>
    <property type="match status" value="1"/>
</dbReference>
<name>A0A3P9P196_POERE</name>
<feature type="domain" description="Peptidase S1" evidence="3">
    <location>
        <begin position="26"/>
        <end position="207"/>
    </location>
</feature>
<keyword evidence="5" id="KW-1185">Reference proteome</keyword>
<reference evidence="4" key="2">
    <citation type="submission" date="2025-08" db="UniProtKB">
        <authorList>
            <consortium name="Ensembl"/>
        </authorList>
    </citation>
    <scope>IDENTIFICATION</scope>
    <source>
        <strain evidence="4">Guanapo</strain>
    </source>
</reference>
<keyword evidence="2" id="KW-0732">Signal</keyword>
<feature type="chain" id="PRO_5017977120" description="Peptidase S1 domain-containing protein" evidence="2">
    <location>
        <begin position="19"/>
        <end position="212"/>
    </location>
</feature>
<dbReference type="GO" id="GO:0006508">
    <property type="term" value="P:proteolysis"/>
    <property type="evidence" value="ECO:0007669"/>
    <property type="project" value="InterPro"/>
</dbReference>